<name>A0AC58U2H5_TOBAC</name>
<dbReference type="Proteomes" id="UP000790787">
    <property type="component" value="Chromosome 3"/>
</dbReference>
<reference evidence="1" key="1">
    <citation type="journal article" date="2014" name="Nat. Commun.">
        <title>The tobacco genome sequence and its comparison with those of tomato and potato.</title>
        <authorList>
            <person name="Sierro N."/>
            <person name="Battey J.N."/>
            <person name="Ouadi S."/>
            <person name="Bakaher N."/>
            <person name="Bovet L."/>
            <person name="Willig A."/>
            <person name="Goepfert S."/>
            <person name="Peitsch M.C."/>
            <person name="Ivanov N.V."/>
        </authorList>
    </citation>
    <scope>NUCLEOTIDE SEQUENCE [LARGE SCALE GENOMIC DNA]</scope>
</reference>
<evidence type="ECO:0000313" key="2">
    <source>
        <dbReference type="RefSeq" id="XP_075103674.1"/>
    </source>
</evidence>
<gene>
    <name evidence="2" type="primary">LOC107774159</name>
</gene>
<accession>A0AC58U2H5</accession>
<reference evidence="2" key="2">
    <citation type="submission" date="2025-08" db="UniProtKB">
        <authorList>
            <consortium name="RefSeq"/>
        </authorList>
    </citation>
    <scope>IDENTIFICATION</scope>
    <source>
        <tissue evidence="2">Leaf</tissue>
    </source>
</reference>
<evidence type="ECO:0000313" key="1">
    <source>
        <dbReference type="Proteomes" id="UP000790787"/>
    </source>
</evidence>
<protein>
    <submittedName>
        <fullName evidence="2">Uncharacterized protein LOC107774159</fullName>
    </submittedName>
</protein>
<organism evidence="1 2">
    <name type="scientific">Nicotiana tabacum</name>
    <name type="common">Common tobacco</name>
    <dbReference type="NCBI Taxonomy" id="4097"/>
    <lineage>
        <taxon>Eukaryota</taxon>
        <taxon>Viridiplantae</taxon>
        <taxon>Streptophyta</taxon>
        <taxon>Embryophyta</taxon>
        <taxon>Tracheophyta</taxon>
        <taxon>Spermatophyta</taxon>
        <taxon>Magnoliopsida</taxon>
        <taxon>eudicotyledons</taxon>
        <taxon>Gunneridae</taxon>
        <taxon>Pentapetalae</taxon>
        <taxon>asterids</taxon>
        <taxon>lamiids</taxon>
        <taxon>Solanales</taxon>
        <taxon>Solanaceae</taxon>
        <taxon>Nicotianoideae</taxon>
        <taxon>Nicotianeae</taxon>
        <taxon>Nicotiana</taxon>
    </lineage>
</organism>
<proteinExistence type="predicted"/>
<keyword evidence="1" id="KW-1185">Reference proteome</keyword>
<dbReference type="RefSeq" id="XP_075103674.1">
    <property type="nucleotide sequence ID" value="XM_075247573.1"/>
</dbReference>
<sequence length="208" mass="23857">MESFVPHYDRCLAVLGRLLSELLRVRVEISGLKRLLMVKWHKPPKGWYKLNIDANFNKNQPSGLGGVFRNTNESWIVGFTKAIHINGALESKLLALVEGLTTTQEWNLFPLEIETDCIQRNDVILRHNFRQGNEVAHMMTKQNEDKETKRKLFVQPPLFVESILRRDQMEEVVFVKNLSNVACNSLVSYGNKCVLGDTIYDCNALNPI</sequence>